<reference evidence="1" key="1">
    <citation type="submission" date="2018-05" db="EMBL/GenBank/DDBJ databases">
        <authorList>
            <person name="Lanie J.A."/>
            <person name="Ng W.-L."/>
            <person name="Kazmierczak K.M."/>
            <person name="Andrzejewski T.M."/>
            <person name="Davidsen T.M."/>
            <person name="Wayne K.J."/>
            <person name="Tettelin H."/>
            <person name="Glass J.I."/>
            <person name="Rusch D."/>
            <person name="Podicherti R."/>
            <person name="Tsui H.-C.T."/>
            <person name="Winkler M.E."/>
        </authorList>
    </citation>
    <scope>NUCLEOTIDE SEQUENCE</scope>
</reference>
<dbReference type="EMBL" id="UINC01150504">
    <property type="protein sequence ID" value="SVD43590.1"/>
    <property type="molecule type" value="Genomic_DNA"/>
</dbReference>
<gene>
    <name evidence="1" type="ORF">METZ01_LOCUS396444</name>
</gene>
<sequence length="188" mass="20505">MSDETNETRSTQETARIRDWLSTEDPVSIATHIRVDADAAFSAALLHILRPRASIAFVRADSVIVAPDCIAVDLSNGPRSVKGLRVGSAFGAVVDALRDIDRPVHDALADWASQLNETDSGMPCRDRLKLSQLVECWRCLEIGDGEILARAEELLRGQISSFRMREGHRRNAEKTVVDGSVCVVGPGV</sequence>
<feature type="non-terminal residue" evidence="1">
    <location>
        <position position="188"/>
    </location>
</feature>
<protein>
    <submittedName>
        <fullName evidence="1">Uncharacterized protein</fullName>
    </submittedName>
</protein>
<proteinExistence type="predicted"/>
<organism evidence="1">
    <name type="scientific">marine metagenome</name>
    <dbReference type="NCBI Taxonomy" id="408172"/>
    <lineage>
        <taxon>unclassified sequences</taxon>
        <taxon>metagenomes</taxon>
        <taxon>ecological metagenomes</taxon>
    </lineage>
</organism>
<name>A0A382VAW6_9ZZZZ</name>
<evidence type="ECO:0000313" key="1">
    <source>
        <dbReference type="EMBL" id="SVD43590.1"/>
    </source>
</evidence>
<dbReference type="AlphaFoldDB" id="A0A382VAW6"/>
<accession>A0A382VAW6</accession>